<dbReference type="AlphaFoldDB" id="A0A2J5I0U2"/>
<dbReference type="InterPro" id="IPR042098">
    <property type="entry name" value="TauD-like_sf"/>
</dbReference>
<dbReference type="EMBL" id="KZ559519">
    <property type="protein sequence ID" value="PLN83405.1"/>
    <property type="molecule type" value="Genomic_DNA"/>
</dbReference>
<dbReference type="GO" id="GO:0016491">
    <property type="term" value="F:oxidoreductase activity"/>
    <property type="evidence" value="ECO:0007669"/>
    <property type="project" value="UniProtKB-KW"/>
</dbReference>
<evidence type="ECO:0000313" key="3">
    <source>
        <dbReference type="EMBL" id="PLN83405.1"/>
    </source>
</evidence>
<feature type="domain" description="TauD/TfdA-like" evidence="2">
    <location>
        <begin position="519"/>
        <end position="694"/>
    </location>
</feature>
<dbReference type="InterPro" id="IPR003819">
    <property type="entry name" value="TauD/TfdA-like"/>
</dbReference>
<dbReference type="SUPFAM" id="SSF56059">
    <property type="entry name" value="Glutathione synthetase ATP-binding domain-like"/>
    <property type="match status" value="1"/>
</dbReference>
<dbReference type="Gene3D" id="3.60.130.10">
    <property type="entry name" value="Clavaminate synthase-like"/>
    <property type="match status" value="1"/>
</dbReference>
<dbReference type="SUPFAM" id="SSF51197">
    <property type="entry name" value="Clavaminate synthase-like"/>
    <property type="match status" value="1"/>
</dbReference>
<keyword evidence="1" id="KW-0560">Oxidoreductase</keyword>
<name>A0A2J5I0U2_9EURO</name>
<evidence type="ECO:0000256" key="1">
    <source>
        <dbReference type="ARBA" id="ARBA00023002"/>
    </source>
</evidence>
<evidence type="ECO:0000259" key="2">
    <source>
        <dbReference type="Pfam" id="PF02668"/>
    </source>
</evidence>
<accession>A0A2J5I0U2</accession>
<dbReference type="Pfam" id="PF02668">
    <property type="entry name" value="TauD"/>
    <property type="match status" value="1"/>
</dbReference>
<protein>
    <recommendedName>
        <fullName evidence="2">TauD/TfdA-like domain-containing protein</fullName>
    </recommendedName>
</protein>
<organism evidence="3 4">
    <name type="scientific">Aspergillus taichungensis</name>
    <dbReference type="NCBI Taxonomy" id="482145"/>
    <lineage>
        <taxon>Eukaryota</taxon>
        <taxon>Fungi</taxon>
        <taxon>Dikarya</taxon>
        <taxon>Ascomycota</taxon>
        <taxon>Pezizomycotina</taxon>
        <taxon>Eurotiomycetes</taxon>
        <taxon>Eurotiomycetidae</taxon>
        <taxon>Eurotiales</taxon>
        <taxon>Aspergillaceae</taxon>
        <taxon>Aspergillus</taxon>
        <taxon>Aspergillus subgen. Circumdati</taxon>
    </lineage>
</organism>
<gene>
    <name evidence="3" type="ORF">BDW42DRAFT_184187</name>
</gene>
<proteinExistence type="predicted"/>
<reference evidence="4" key="1">
    <citation type="submission" date="2017-12" db="EMBL/GenBank/DDBJ databases">
        <authorList>
            <consortium name="DOE Joint Genome Institute"/>
            <person name="Mondo S.J."/>
            <person name="Kjaerbolling I."/>
            <person name="Vesth T.C."/>
            <person name="Frisvad J.C."/>
            <person name="Nybo J.L."/>
            <person name="Theobald S."/>
            <person name="Kuo A."/>
            <person name="Bowyer P."/>
            <person name="Matsuda Y."/>
            <person name="Lyhne E.K."/>
            <person name="Kogle M.E."/>
            <person name="Clum A."/>
            <person name="Lipzen A."/>
            <person name="Salamov A."/>
            <person name="Ngan C.Y."/>
            <person name="Daum C."/>
            <person name="Chiniquy J."/>
            <person name="Barry K."/>
            <person name="LaButti K."/>
            <person name="Haridas S."/>
            <person name="Simmons B.A."/>
            <person name="Magnuson J.K."/>
            <person name="Mortensen U.H."/>
            <person name="Larsen T.O."/>
            <person name="Grigoriev I.V."/>
            <person name="Baker S.E."/>
            <person name="Andersen M.R."/>
            <person name="Nordberg H.P."/>
            <person name="Cantor M.N."/>
            <person name="Hua S.X."/>
        </authorList>
    </citation>
    <scope>NUCLEOTIDE SEQUENCE [LARGE SCALE GENOMIC DNA]</scope>
    <source>
        <strain evidence="4">IBT 19404</strain>
    </source>
</reference>
<keyword evidence="4" id="KW-1185">Reference proteome</keyword>
<sequence>MVSSSSPTRLQQVYIPLSGDHYEPVACPSADRSTPSLEQDSFQSRLLRLCPSDLWYNNSYSTFCPRPILIAPNHQQKLESINTALVLAITDIVSRWWTDSEAQFPQRMPLDPKEEALLQWVENQPADMLPAFCERRGSWRPDFLVEQDTAGQENFRITEINARFAFNGSMHLAYGAKALQSAGITGERTRLVEATSFQQMVDGILRIFDPRRPLHLVKGKEAGIDIHMLLDFLRRDRGLTPRLIGPEDLRLLPDPGSKARFKLCCTTEDTHWSPETIYWEGEVLEEIHQVGLELHQQELTALSPEMLRQLSLRCFNDIRTVLLVHDKRMLGILQQELKFLVARGVLSPEQADCLDNGVAETLIPGSPELMDFLTRCRVSPNLKDSYIFKPVRSGKGDGIVFGDALPPSEWISRLERLRCPDLEAGNRTCIVQRKVSHSLYDMMLQDPGNKEGYPLEISQVLDTCGILKITLKFHDEASRYLRDLMYTLHENHGHGLPISHSASRGWFWDVRPSSSTFQSQNHQARSETMENFPWHTDCSYEAWPPRFFGLQVLQPDSHGGGTLSLTNVEELIRALSPTSVAALLKPHYRITTPREFTKGSGDACQIIGSILATNKAGQATMMRFREDITTPLSEEAHDALKELKQTLLGMEMQRKVTHLTPEFLPKGSIVLTDNYRWLHARSQVRDPKRHLRRVRWDAAAFPAAIH</sequence>
<evidence type="ECO:0000313" key="4">
    <source>
        <dbReference type="Proteomes" id="UP000235023"/>
    </source>
</evidence>
<dbReference type="OrthoDB" id="2117718at2759"/>
<dbReference type="Proteomes" id="UP000235023">
    <property type="component" value="Unassembled WGS sequence"/>
</dbReference>